<gene>
    <name evidence="3" type="ORF">HF526_26935</name>
</gene>
<name>A0ABX1SH52_9PSEU</name>
<sequence length="271" mass="28823">MRQKIAPVLLFVVGAVVLRLALFGDFLDYVKPSQGPLLIVAGALLMVCGLVGVVHDMRRDGAEPAAPTARSRRATLHTHGPLRVDPAVIEQVRQKEHDHGHGHDHGRTPGVAWLLMLPMFLVLLVPPPALGAYAASRAGAPVPQPLAHREYLPLPAGGPVPLAVHDYAERAAWDGGRTLVSRTVTLTGFVTPKDDGGWYLTRIMITCCAADSRSYLVEVVGSGRSPAANAWERVTGTYTPGAPTAQGGKTARITATAVTPADQPQNPYELP</sequence>
<organism evidence="3 4">
    <name type="scientific">Pseudonocardia acidicola</name>
    <dbReference type="NCBI Taxonomy" id="2724939"/>
    <lineage>
        <taxon>Bacteria</taxon>
        <taxon>Bacillati</taxon>
        <taxon>Actinomycetota</taxon>
        <taxon>Actinomycetes</taxon>
        <taxon>Pseudonocardiales</taxon>
        <taxon>Pseudonocardiaceae</taxon>
        <taxon>Pseudonocardia</taxon>
    </lineage>
</organism>
<proteinExistence type="predicted"/>
<keyword evidence="1" id="KW-0812">Transmembrane</keyword>
<dbReference type="InterPro" id="IPR015402">
    <property type="entry name" value="DUF1980"/>
</dbReference>
<dbReference type="Proteomes" id="UP000820669">
    <property type="component" value="Unassembled WGS sequence"/>
</dbReference>
<evidence type="ECO:0000259" key="2">
    <source>
        <dbReference type="Pfam" id="PF21537"/>
    </source>
</evidence>
<reference evidence="3 4" key="1">
    <citation type="submission" date="2020-04" db="EMBL/GenBank/DDBJ databases">
        <authorList>
            <person name="Klaysubun C."/>
            <person name="Duangmal K."/>
            <person name="Lipun K."/>
        </authorList>
    </citation>
    <scope>NUCLEOTIDE SEQUENCE [LARGE SCALE GENOMIC DNA]</scope>
    <source>
        <strain evidence="3 4">K10HN5</strain>
    </source>
</reference>
<feature type="domain" description="DUF1980" evidence="2">
    <location>
        <begin position="180"/>
        <end position="268"/>
    </location>
</feature>
<dbReference type="NCBIfam" id="TIGR03943">
    <property type="entry name" value="TIGR03943 family putative permease subunit"/>
    <property type="match status" value="1"/>
</dbReference>
<protein>
    <submittedName>
        <fullName evidence="3">TIGR03943 family protein</fullName>
    </submittedName>
</protein>
<dbReference type="EMBL" id="JAAXLA010000068">
    <property type="protein sequence ID" value="NMI00912.1"/>
    <property type="molecule type" value="Genomic_DNA"/>
</dbReference>
<keyword evidence="4" id="KW-1185">Reference proteome</keyword>
<dbReference type="Pfam" id="PF21537">
    <property type="entry name" value="DUF1980_C"/>
    <property type="match status" value="1"/>
</dbReference>
<comment type="caution">
    <text evidence="3">The sequence shown here is derived from an EMBL/GenBank/DDBJ whole genome shotgun (WGS) entry which is preliminary data.</text>
</comment>
<accession>A0ABX1SH52</accession>
<dbReference type="RefSeq" id="WP_169384375.1">
    <property type="nucleotide sequence ID" value="NZ_JAAXLA010000068.1"/>
</dbReference>
<keyword evidence="1" id="KW-1133">Transmembrane helix</keyword>
<keyword evidence="1" id="KW-0472">Membrane</keyword>
<feature type="transmembrane region" description="Helical" evidence="1">
    <location>
        <begin position="111"/>
        <end position="135"/>
    </location>
</feature>
<dbReference type="InterPro" id="IPR048447">
    <property type="entry name" value="DUF1980_C"/>
</dbReference>
<evidence type="ECO:0000256" key="1">
    <source>
        <dbReference type="SAM" id="Phobius"/>
    </source>
</evidence>
<evidence type="ECO:0000313" key="3">
    <source>
        <dbReference type="EMBL" id="NMI00912.1"/>
    </source>
</evidence>
<feature type="transmembrane region" description="Helical" evidence="1">
    <location>
        <begin position="33"/>
        <end position="54"/>
    </location>
</feature>
<evidence type="ECO:0000313" key="4">
    <source>
        <dbReference type="Proteomes" id="UP000820669"/>
    </source>
</evidence>